<protein>
    <recommendedName>
        <fullName evidence="2">Prolyl 4-hydroxylase alpha subunit Fe(2+) 2OG dioxygenase domain-containing protein</fullName>
    </recommendedName>
</protein>
<dbReference type="OrthoDB" id="3058546at2759"/>
<name>A0A4Y9Z4G0_9AGAM</name>
<reference evidence="3 4" key="1">
    <citation type="submission" date="2019-02" db="EMBL/GenBank/DDBJ databases">
        <title>Genome sequencing of the rare red list fungi Dentipellis fragilis.</title>
        <authorList>
            <person name="Buettner E."/>
            <person name="Kellner H."/>
        </authorList>
    </citation>
    <scope>NUCLEOTIDE SEQUENCE [LARGE SCALE GENOMIC DNA]</scope>
    <source>
        <strain evidence="3 4">DSM 105465</strain>
    </source>
</reference>
<evidence type="ECO:0000256" key="1">
    <source>
        <dbReference type="SAM" id="MobiDB-lite"/>
    </source>
</evidence>
<keyword evidence="4" id="KW-1185">Reference proteome</keyword>
<dbReference type="Pfam" id="PF13640">
    <property type="entry name" value="2OG-FeII_Oxy_3"/>
    <property type="match status" value="1"/>
</dbReference>
<feature type="region of interest" description="Disordered" evidence="1">
    <location>
        <begin position="1"/>
        <end position="57"/>
    </location>
</feature>
<dbReference type="Gene3D" id="2.60.120.620">
    <property type="entry name" value="q2cbj1_9rhob like domain"/>
    <property type="match status" value="1"/>
</dbReference>
<dbReference type="InterPro" id="IPR044862">
    <property type="entry name" value="Pro_4_hyd_alph_FE2OG_OXY"/>
</dbReference>
<evidence type="ECO:0000313" key="3">
    <source>
        <dbReference type="EMBL" id="TFY69736.1"/>
    </source>
</evidence>
<dbReference type="AlphaFoldDB" id="A0A4Y9Z4G0"/>
<accession>A0A4Y9Z4G0</accession>
<sequence>MDALTAGELSSKRRERSPSDPEVAQSQVMTKPAAKRPKVAGETLSAGIPERMPNDDSAMPSLDPALKIKRVLDDFRGLPEIGHCRTKLHEAKFGKEDQYVYAELLEEFEEKIEQEVTPNEMLVKELAQVYAEGSSVTSGKLDKPFRLRVTHPGCEVEKDITICEDQNEDMLRQLFNHSTVAGYGDVQTQETKVDESVRSAREISTSGFSVPPQLIEEIRSHWSKNFIPSRVRVEPYKIHTYGPGGHFKAHRDTPANGLVGTFLVGLGDTTGGDHLEVGSSCFKALAGRWVAFYPDTPHRVSQIRKGYRAVIAFKMYRESIGQDEIEDRNGPLVARIRACVSKMKAPFGLFLEHKYCMGTQHLSGMDAVVHSSLQRLDGVQVRLLPIVTRCGSTWRDHDGCEEEEDEEDCFWADVYPFTTAHVEYSFALNSENSEDKARAKKALNTPSLSWLRDMNEHVPFYYTDLKATTITWSSEVKETINHTGNEAEAWREDSIYLSYAIVVLPIKKPNASSEAAAISH</sequence>
<dbReference type="EMBL" id="SEOQ01000129">
    <property type="protein sequence ID" value="TFY69736.1"/>
    <property type="molecule type" value="Genomic_DNA"/>
</dbReference>
<dbReference type="PANTHER" id="PTHR33099:SF11">
    <property type="entry name" value="FE2OG DIOXYGENASE DOMAIN-CONTAINING PROTEIN"/>
    <property type="match status" value="1"/>
</dbReference>
<dbReference type="Proteomes" id="UP000298327">
    <property type="component" value="Unassembled WGS sequence"/>
</dbReference>
<dbReference type="PANTHER" id="PTHR33099">
    <property type="entry name" value="FE2OG DIOXYGENASE DOMAIN-CONTAINING PROTEIN"/>
    <property type="match status" value="1"/>
</dbReference>
<gene>
    <name evidence="3" type="ORF">EVG20_g3022</name>
</gene>
<feature type="domain" description="Prolyl 4-hydroxylase alpha subunit Fe(2+) 2OG dioxygenase" evidence="2">
    <location>
        <begin position="237"/>
        <end position="312"/>
    </location>
</feature>
<evidence type="ECO:0000259" key="2">
    <source>
        <dbReference type="Pfam" id="PF13640"/>
    </source>
</evidence>
<organism evidence="3 4">
    <name type="scientific">Dentipellis fragilis</name>
    <dbReference type="NCBI Taxonomy" id="205917"/>
    <lineage>
        <taxon>Eukaryota</taxon>
        <taxon>Fungi</taxon>
        <taxon>Dikarya</taxon>
        <taxon>Basidiomycota</taxon>
        <taxon>Agaricomycotina</taxon>
        <taxon>Agaricomycetes</taxon>
        <taxon>Russulales</taxon>
        <taxon>Hericiaceae</taxon>
        <taxon>Dentipellis</taxon>
    </lineage>
</organism>
<feature type="compositionally biased region" description="Basic and acidic residues" evidence="1">
    <location>
        <begin position="10"/>
        <end position="19"/>
    </location>
</feature>
<proteinExistence type="predicted"/>
<evidence type="ECO:0000313" key="4">
    <source>
        <dbReference type="Proteomes" id="UP000298327"/>
    </source>
</evidence>
<comment type="caution">
    <text evidence="3">The sequence shown here is derived from an EMBL/GenBank/DDBJ whole genome shotgun (WGS) entry which is preliminary data.</text>
</comment>